<keyword evidence="2" id="KW-1185">Reference proteome</keyword>
<organism evidence="1 2">
    <name type="scientific">Komagataeibacter sucrofermentans</name>
    <dbReference type="NCBI Taxonomy" id="1053551"/>
    <lineage>
        <taxon>Bacteria</taxon>
        <taxon>Pseudomonadati</taxon>
        <taxon>Pseudomonadota</taxon>
        <taxon>Alphaproteobacteria</taxon>
        <taxon>Acetobacterales</taxon>
        <taxon>Acetobacteraceae</taxon>
        <taxon>Komagataeibacter</taxon>
    </lineage>
</organism>
<comment type="caution">
    <text evidence="1">The sequence shown here is derived from an EMBL/GenBank/DDBJ whole genome shotgun (WGS) entry which is preliminary data.</text>
</comment>
<evidence type="ECO:0000313" key="2">
    <source>
        <dbReference type="Proteomes" id="UP000247814"/>
    </source>
</evidence>
<dbReference type="Proteomes" id="UP000247814">
    <property type="component" value="Unassembled WGS sequence"/>
</dbReference>
<name>A0A318QNL7_9PROT</name>
<dbReference type="EMBL" id="NKUA01000005">
    <property type="protein sequence ID" value="PYD80010.1"/>
    <property type="molecule type" value="Genomic_DNA"/>
</dbReference>
<evidence type="ECO:0000313" key="1">
    <source>
        <dbReference type="EMBL" id="PYD80010.1"/>
    </source>
</evidence>
<gene>
    <name evidence="1" type="ORF">CFR77_05740</name>
</gene>
<protein>
    <submittedName>
        <fullName evidence="1">Uncharacterized protein</fullName>
    </submittedName>
</protein>
<reference evidence="1 2" key="1">
    <citation type="submission" date="2017-07" db="EMBL/GenBank/DDBJ databases">
        <title>A draft genome sequence of Komagataeibacter sucrofermentans LMG 18788.</title>
        <authorList>
            <person name="Skraban J."/>
            <person name="Cleenwerck I."/>
            <person name="Vandamme P."/>
            <person name="Trcek J."/>
        </authorList>
    </citation>
    <scope>NUCLEOTIDE SEQUENCE [LARGE SCALE GENOMIC DNA]</scope>
    <source>
        <strain evidence="1 2">LMG 18788</strain>
    </source>
</reference>
<accession>A0A318QNL7</accession>
<proteinExistence type="predicted"/>
<sequence>MKVKADTGQILDLLTDKPENDQPDPIQQILDLLNTIAEQNNEIIKNQSHILKMSSHQQK</sequence>
<dbReference type="AlphaFoldDB" id="A0A318QNL7"/>